<keyword evidence="6" id="KW-1185">Reference proteome</keyword>
<evidence type="ECO:0000259" key="4">
    <source>
        <dbReference type="SMART" id="SM00560"/>
    </source>
</evidence>
<evidence type="ECO:0000256" key="2">
    <source>
        <dbReference type="ARBA" id="ARBA00023157"/>
    </source>
</evidence>
<protein>
    <recommendedName>
        <fullName evidence="4">LamG-like jellyroll fold domain-containing protein</fullName>
    </recommendedName>
</protein>
<keyword evidence="1" id="KW-0732">Signal</keyword>
<gene>
    <name evidence="5" type="ORF">GCM10025866_19750</name>
</gene>
<evidence type="ECO:0000256" key="1">
    <source>
        <dbReference type="ARBA" id="ARBA00022729"/>
    </source>
</evidence>
<feature type="compositionally biased region" description="Low complexity" evidence="3">
    <location>
        <begin position="480"/>
        <end position="519"/>
    </location>
</feature>
<reference evidence="6" key="1">
    <citation type="journal article" date="2019" name="Int. J. Syst. Evol. Microbiol.">
        <title>The Global Catalogue of Microorganisms (GCM) 10K type strain sequencing project: providing services to taxonomists for standard genome sequencing and annotation.</title>
        <authorList>
            <consortium name="The Broad Institute Genomics Platform"/>
            <consortium name="The Broad Institute Genome Sequencing Center for Infectious Disease"/>
            <person name="Wu L."/>
            <person name="Ma J."/>
        </authorList>
    </citation>
    <scope>NUCLEOTIDE SEQUENCE [LARGE SCALE GENOMIC DNA]</scope>
    <source>
        <strain evidence="6">NBRC 108725</strain>
    </source>
</reference>
<dbReference type="RefSeq" id="WP_286276168.1">
    <property type="nucleotide sequence ID" value="NZ_AP027731.1"/>
</dbReference>
<evidence type="ECO:0000313" key="5">
    <source>
        <dbReference type="EMBL" id="BDZ46066.1"/>
    </source>
</evidence>
<feature type="region of interest" description="Disordered" evidence="3">
    <location>
        <begin position="428"/>
        <end position="525"/>
    </location>
</feature>
<organism evidence="5 6">
    <name type="scientific">Naasia aerilata</name>
    <dbReference type="NCBI Taxonomy" id="1162966"/>
    <lineage>
        <taxon>Bacteria</taxon>
        <taxon>Bacillati</taxon>
        <taxon>Actinomycetota</taxon>
        <taxon>Actinomycetes</taxon>
        <taxon>Micrococcales</taxon>
        <taxon>Microbacteriaceae</taxon>
        <taxon>Naasia</taxon>
    </lineage>
</organism>
<proteinExistence type="predicted"/>
<dbReference type="EMBL" id="AP027731">
    <property type="protein sequence ID" value="BDZ46066.1"/>
    <property type="molecule type" value="Genomic_DNA"/>
</dbReference>
<feature type="compositionally biased region" description="Low complexity" evidence="3">
    <location>
        <begin position="462"/>
        <end position="473"/>
    </location>
</feature>
<dbReference type="InterPro" id="IPR013320">
    <property type="entry name" value="ConA-like_dom_sf"/>
</dbReference>
<dbReference type="Pfam" id="PF13385">
    <property type="entry name" value="Laminin_G_3"/>
    <property type="match status" value="1"/>
</dbReference>
<dbReference type="InterPro" id="IPR006558">
    <property type="entry name" value="LamG-like"/>
</dbReference>
<evidence type="ECO:0000313" key="6">
    <source>
        <dbReference type="Proteomes" id="UP001321498"/>
    </source>
</evidence>
<name>A0ABN6XQW1_9MICO</name>
<dbReference type="SUPFAM" id="SSF49899">
    <property type="entry name" value="Concanavalin A-like lectins/glucanases"/>
    <property type="match status" value="1"/>
</dbReference>
<keyword evidence="2" id="KW-1015">Disulfide bond</keyword>
<dbReference type="Gene3D" id="2.60.120.200">
    <property type="match status" value="1"/>
</dbReference>
<feature type="domain" description="LamG-like jellyroll fold" evidence="4">
    <location>
        <begin position="298"/>
        <end position="434"/>
    </location>
</feature>
<sequence>MSSATDAMRALVARVRGRKGAVRTLRRSSTATALVAGGVLLSLTATGGTSALWTGSVSITAPSIKSGSITALLTGWTGLSTSFTSSSLTKTSYVQIGNTGVTNANYSAQLTLGAGSSSSLAGTTWVTLWTTADPANCTESAVPTYSATYAWNAVPVFTGSLPAGTIGYNCVRSRTAASNLSSVASLFPQITVTLSVPNTGWTSTASASATETTTADPAVTGNEYTDAVRADGATNYWRLGEPSGSVLYDLVGSDDAYAGTGLTRGLAGALTADSNTATTFSGDANGTAGTRNLISGPQSFAVEAWFKTTSTTGGKIVGFGSSSTGLSSSYDRHLYLDAAGHVVWGVWPGYSSTVTTSGVYNNGQWHHVVGNLSASGQQLYVDGTLIGSTSVTSAQAYSGYWRIGGDSSWAGDQYFDGTIDEVAVYSAPSARGPSAPTTTSPDAVPIRLPSAIRTARPCTAIRPRSTGASATAAAPPPPSTRARPAPTRASTPGTSPSRSPARSPARATRRPPSAAPTASSRRRLR</sequence>
<evidence type="ECO:0000256" key="3">
    <source>
        <dbReference type="SAM" id="MobiDB-lite"/>
    </source>
</evidence>
<dbReference type="SMART" id="SM00560">
    <property type="entry name" value="LamGL"/>
    <property type="match status" value="1"/>
</dbReference>
<dbReference type="Proteomes" id="UP001321498">
    <property type="component" value="Chromosome"/>
</dbReference>
<accession>A0ABN6XQW1</accession>